<evidence type="ECO:0000313" key="8">
    <source>
        <dbReference type="EMBL" id="PTE21948.1"/>
    </source>
</evidence>
<comment type="caution">
    <text evidence="8">The sequence shown here is derived from an EMBL/GenBank/DDBJ whole genome shotgun (WGS) entry which is preliminary data.</text>
</comment>
<dbReference type="GO" id="GO:0005886">
    <property type="term" value="C:plasma membrane"/>
    <property type="evidence" value="ECO:0007669"/>
    <property type="project" value="UniProtKB-SubCell"/>
</dbReference>
<evidence type="ECO:0000313" key="9">
    <source>
        <dbReference type="Proteomes" id="UP000241010"/>
    </source>
</evidence>
<keyword evidence="4 7" id="KW-1133">Transmembrane helix</keyword>
<dbReference type="Pfam" id="PF03631">
    <property type="entry name" value="Virul_fac_BrkB"/>
    <property type="match status" value="1"/>
</dbReference>
<comment type="subcellular location">
    <subcellularLocation>
        <location evidence="1">Cell membrane</location>
        <topology evidence="1">Multi-pass membrane protein</topology>
    </subcellularLocation>
</comment>
<keyword evidence="9" id="KW-1185">Reference proteome</keyword>
<dbReference type="Proteomes" id="UP000241010">
    <property type="component" value="Unassembled WGS sequence"/>
</dbReference>
<protein>
    <submittedName>
        <fullName evidence="8">Ribonuclease</fullName>
    </submittedName>
</protein>
<feature type="transmembrane region" description="Helical" evidence="7">
    <location>
        <begin position="262"/>
        <end position="284"/>
    </location>
</feature>
<evidence type="ECO:0000256" key="2">
    <source>
        <dbReference type="ARBA" id="ARBA00022475"/>
    </source>
</evidence>
<feature type="transmembrane region" description="Helical" evidence="7">
    <location>
        <begin position="227"/>
        <end position="250"/>
    </location>
</feature>
<dbReference type="RefSeq" id="WP_107663730.1">
    <property type="nucleotide sequence ID" value="NZ_PZKG01000034.1"/>
</dbReference>
<feature type="transmembrane region" description="Helical" evidence="7">
    <location>
        <begin position="148"/>
        <end position="181"/>
    </location>
</feature>
<evidence type="ECO:0000256" key="3">
    <source>
        <dbReference type="ARBA" id="ARBA00022692"/>
    </source>
</evidence>
<organism evidence="8 9">
    <name type="scientific">Cereibacter changlensis JA139</name>
    <dbReference type="NCBI Taxonomy" id="1188249"/>
    <lineage>
        <taxon>Bacteria</taxon>
        <taxon>Pseudomonadati</taxon>
        <taxon>Pseudomonadota</taxon>
        <taxon>Alphaproteobacteria</taxon>
        <taxon>Rhodobacterales</taxon>
        <taxon>Paracoccaceae</taxon>
        <taxon>Cereibacter</taxon>
    </lineage>
</organism>
<accession>A0A2T4JVK1</accession>
<dbReference type="InterPro" id="IPR017039">
    <property type="entry name" value="Virul_fac_BrkB"/>
</dbReference>
<dbReference type="PIRSF" id="PIRSF035875">
    <property type="entry name" value="RNase_BN"/>
    <property type="match status" value="1"/>
</dbReference>
<reference evidence="8 9" key="1">
    <citation type="submission" date="2018-03" db="EMBL/GenBank/DDBJ databases">
        <title>Cereibacter changlensis.</title>
        <authorList>
            <person name="Meyer T.E."/>
            <person name="Miller S."/>
            <person name="Lodha T."/>
            <person name="Gandham S."/>
            <person name="Chintalapati S."/>
            <person name="Chintalapati V.R."/>
        </authorList>
    </citation>
    <scope>NUCLEOTIDE SEQUENCE [LARGE SCALE GENOMIC DNA]</scope>
    <source>
        <strain evidence="8 9">JA139</strain>
    </source>
</reference>
<proteinExistence type="predicted"/>
<feature type="transmembrane region" description="Helical" evidence="7">
    <location>
        <begin position="42"/>
        <end position="71"/>
    </location>
</feature>
<feature type="region of interest" description="Disordered" evidence="6">
    <location>
        <begin position="293"/>
        <end position="322"/>
    </location>
</feature>
<dbReference type="NCBIfam" id="TIGR00765">
    <property type="entry name" value="yihY_not_rbn"/>
    <property type="match status" value="1"/>
</dbReference>
<keyword evidence="2" id="KW-1003">Cell membrane</keyword>
<dbReference type="AlphaFoldDB" id="A0A2T4JVK1"/>
<evidence type="ECO:0000256" key="5">
    <source>
        <dbReference type="ARBA" id="ARBA00023136"/>
    </source>
</evidence>
<name>A0A2T4JVK1_9RHOB</name>
<keyword evidence="5 7" id="KW-0472">Membrane</keyword>
<dbReference type="OrthoDB" id="9781030at2"/>
<evidence type="ECO:0000256" key="6">
    <source>
        <dbReference type="SAM" id="MobiDB-lite"/>
    </source>
</evidence>
<dbReference type="PANTHER" id="PTHR30213">
    <property type="entry name" value="INNER MEMBRANE PROTEIN YHJD"/>
    <property type="match status" value="1"/>
</dbReference>
<dbReference type="EMBL" id="PZKG01000034">
    <property type="protein sequence ID" value="PTE21948.1"/>
    <property type="molecule type" value="Genomic_DNA"/>
</dbReference>
<feature type="transmembrane region" description="Helical" evidence="7">
    <location>
        <begin position="193"/>
        <end position="215"/>
    </location>
</feature>
<evidence type="ECO:0000256" key="7">
    <source>
        <dbReference type="SAM" id="Phobius"/>
    </source>
</evidence>
<evidence type="ECO:0000256" key="1">
    <source>
        <dbReference type="ARBA" id="ARBA00004651"/>
    </source>
</evidence>
<evidence type="ECO:0000256" key="4">
    <source>
        <dbReference type="ARBA" id="ARBA00022989"/>
    </source>
</evidence>
<feature type="transmembrane region" description="Helical" evidence="7">
    <location>
        <begin position="110"/>
        <end position="127"/>
    </location>
</feature>
<sequence length="322" mass="34811">MATATPEDPGRGRTADAPRKIPAKGWKDIFWRVWAAVGEDRVLLVAAGVTFYLLLALFPALAAFVSLYGLFADPASISDQVAALRGVLPDEAMAMLTDQLNTLAAGGRSSLTWGFFLSFAVAFWSANNGMKSIIEAMNIAHEQRESRSFLRVTLLSFSFTLGAMTLGILMILAVGVVPAVLAVLNLGGIGASLLWLLRWPVLLLVVAMAMTLLYRYAPDREPPEWRWVTWGSGIATLVWLLGSVAFTIYLENFANYGATYGSLGALIGLLLWIWVATIILIIGAEINAEMEHQTARDTTTGPEEPMGERGAQMADTLGVTAE</sequence>
<gene>
    <name evidence="8" type="ORF">C5F48_09815</name>
</gene>
<dbReference type="PANTHER" id="PTHR30213:SF0">
    <property type="entry name" value="UPF0761 MEMBRANE PROTEIN YIHY"/>
    <property type="match status" value="1"/>
</dbReference>
<keyword evidence="3 7" id="KW-0812">Transmembrane</keyword>